<organism evidence="1 2">
    <name type="scientific">Cetraspora pellucida</name>
    <dbReference type="NCBI Taxonomy" id="1433469"/>
    <lineage>
        <taxon>Eukaryota</taxon>
        <taxon>Fungi</taxon>
        <taxon>Fungi incertae sedis</taxon>
        <taxon>Mucoromycota</taxon>
        <taxon>Glomeromycotina</taxon>
        <taxon>Glomeromycetes</taxon>
        <taxon>Diversisporales</taxon>
        <taxon>Gigasporaceae</taxon>
        <taxon>Cetraspora</taxon>
    </lineage>
</organism>
<evidence type="ECO:0000313" key="2">
    <source>
        <dbReference type="Proteomes" id="UP000789366"/>
    </source>
</evidence>
<dbReference type="EMBL" id="CAJVPW010044101">
    <property type="protein sequence ID" value="CAG8753381.1"/>
    <property type="molecule type" value="Genomic_DNA"/>
</dbReference>
<name>A0ACA9QIT6_9GLOM</name>
<evidence type="ECO:0000313" key="1">
    <source>
        <dbReference type="EMBL" id="CAG8753381.1"/>
    </source>
</evidence>
<feature type="non-terminal residue" evidence="1">
    <location>
        <position position="68"/>
    </location>
</feature>
<accession>A0ACA9QIT6</accession>
<dbReference type="Proteomes" id="UP000789366">
    <property type="component" value="Unassembled WGS sequence"/>
</dbReference>
<gene>
    <name evidence="1" type="ORF">SPELUC_LOCUS14638</name>
</gene>
<proteinExistence type="predicted"/>
<sequence length="68" mass="8112">MSRKWQYWESSLSGLWLQKYIVREVVYVEKAVVEKMLENYSQKVMSMEKVILGKCSREIFFGEIDVGE</sequence>
<comment type="caution">
    <text evidence="1">The sequence shown here is derived from an EMBL/GenBank/DDBJ whole genome shotgun (WGS) entry which is preliminary data.</text>
</comment>
<keyword evidence="2" id="KW-1185">Reference proteome</keyword>
<reference evidence="1" key="1">
    <citation type="submission" date="2021-06" db="EMBL/GenBank/DDBJ databases">
        <authorList>
            <person name="Kallberg Y."/>
            <person name="Tangrot J."/>
            <person name="Rosling A."/>
        </authorList>
    </citation>
    <scope>NUCLEOTIDE SEQUENCE</scope>
    <source>
        <strain evidence="1">28 12/20/2015</strain>
    </source>
</reference>
<protein>
    <submittedName>
        <fullName evidence="1">7936_t:CDS:1</fullName>
    </submittedName>
</protein>